<comment type="caution">
    <text evidence="11">The sequence shown here is derived from an EMBL/GenBank/DDBJ whole genome shotgun (WGS) entry which is preliminary data.</text>
</comment>
<feature type="compositionally biased region" description="Basic residues" evidence="7">
    <location>
        <begin position="1"/>
        <end position="11"/>
    </location>
</feature>
<dbReference type="SUPFAM" id="SSF52540">
    <property type="entry name" value="P-loop containing nucleoside triphosphate hydrolases"/>
    <property type="match status" value="2"/>
</dbReference>
<dbReference type="InterPro" id="IPR001650">
    <property type="entry name" value="Helicase_C-like"/>
</dbReference>
<feature type="region of interest" description="Disordered" evidence="7">
    <location>
        <begin position="959"/>
        <end position="978"/>
    </location>
</feature>
<dbReference type="SMART" id="SM00487">
    <property type="entry name" value="DEXDc"/>
    <property type="match status" value="1"/>
</dbReference>
<keyword evidence="3 6" id="KW-0863">Zinc-finger</keyword>
<gene>
    <name evidence="11" type="ORF">CUMW_152730</name>
</gene>
<evidence type="ECO:0008006" key="13">
    <source>
        <dbReference type="Google" id="ProtNLM"/>
    </source>
</evidence>
<dbReference type="SMART" id="SM00249">
    <property type="entry name" value="PHD"/>
    <property type="match status" value="2"/>
</dbReference>
<dbReference type="EMBL" id="BDQV01000098">
    <property type="protein sequence ID" value="GAY53930.1"/>
    <property type="molecule type" value="Genomic_DNA"/>
</dbReference>
<feature type="compositionally biased region" description="Basic and acidic residues" evidence="7">
    <location>
        <begin position="26"/>
        <end position="42"/>
    </location>
</feature>
<evidence type="ECO:0000259" key="10">
    <source>
        <dbReference type="PROSITE" id="PS51194"/>
    </source>
</evidence>
<dbReference type="CDD" id="cd15517">
    <property type="entry name" value="PHD_TCF19_like"/>
    <property type="match status" value="1"/>
</dbReference>
<feature type="domain" description="Helicase ATP-binding" evidence="9">
    <location>
        <begin position="531"/>
        <end position="684"/>
    </location>
</feature>
<dbReference type="InterPro" id="IPR052583">
    <property type="entry name" value="ATP-helicase/E3_Ub-Ligase"/>
</dbReference>
<dbReference type="GO" id="GO:0008270">
    <property type="term" value="F:zinc ion binding"/>
    <property type="evidence" value="ECO:0007669"/>
    <property type="project" value="UniProtKB-KW"/>
</dbReference>
<dbReference type="Gene3D" id="3.40.50.10810">
    <property type="entry name" value="Tandem AAA-ATPase domain"/>
    <property type="match status" value="1"/>
</dbReference>
<dbReference type="InterPro" id="IPR038718">
    <property type="entry name" value="SNF2-like_sf"/>
</dbReference>
<evidence type="ECO:0000256" key="5">
    <source>
        <dbReference type="ARBA" id="ARBA00022833"/>
    </source>
</evidence>
<dbReference type="PROSITE" id="PS51192">
    <property type="entry name" value="HELICASE_ATP_BIND_1"/>
    <property type="match status" value="1"/>
</dbReference>
<dbReference type="Proteomes" id="UP000236630">
    <property type="component" value="Unassembled WGS sequence"/>
</dbReference>
<dbReference type="SMART" id="SM00184">
    <property type="entry name" value="RING"/>
    <property type="match status" value="1"/>
</dbReference>
<dbReference type="EMBL" id="BDQV01000098">
    <property type="protein sequence ID" value="GAY53931.1"/>
    <property type="molecule type" value="Genomic_DNA"/>
</dbReference>
<evidence type="ECO:0000256" key="4">
    <source>
        <dbReference type="ARBA" id="ARBA00022801"/>
    </source>
</evidence>
<name>A0A2H5PNK4_CITUN</name>
<proteinExistence type="inferred from homology"/>
<evidence type="ECO:0000259" key="8">
    <source>
        <dbReference type="PROSITE" id="PS50089"/>
    </source>
</evidence>
<evidence type="ECO:0000259" key="9">
    <source>
        <dbReference type="PROSITE" id="PS51192"/>
    </source>
</evidence>
<evidence type="ECO:0000256" key="3">
    <source>
        <dbReference type="ARBA" id="ARBA00022771"/>
    </source>
</evidence>
<evidence type="ECO:0000313" key="11">
    <source>
        <dbReference type="EMBL" id="GAY53931.1"/>
    </source>
</evidence>
<feature type="domain" description="Helicase C-terminal" evidence="10">
    <location>
        <begin position="1491"/>
        <end position="1667"/>
    </location>
</feature>
<dbReference type="SUPFAM" id="SSF57850">
    <property type="entry name" value="RING/U-box"/>
    <property type="match status" value="1"/>
</dbReference>
<feature type="region of interest" description="Disordered" evidence="7">
    <location>
        <begin position="1"/>
        <end position="42"/>
    </location>
</feature>
<accession>A0A2H5PNK4</accession>
<evidence type="ECO:0000256" key="7">
    <source>
        <dbReference type="SAM" id="MobiDB-lite"/>
    </source>
</evidence>
<dbReference type="InterPro" id="IPR048686">
    <property type="entry name" value="SHPRH_helical_1st"/>
</dbReference>
<feature type="region of interest" description="Disordered" evidence="7">
    <location>
        <begin position="1672"/>
        <end position="1695"/>
    </location>
</feature>
<comment type="similarity">
    <text evidence="1">Belongs to the SNF2/RAD54 helicase family. RAD16 subfamily.</text>
</comment>
<dbReference type="InterPro" id="IPR014001">
    <property type="entry name" value="Helicase_ATP-bd"/>
</dbReference>
<dbReference type="SUPFAM" id="SSF57903">
    <property type="entry name" value="FYVE/PHD zinc finger"/>
    <property type="match status" value="1"/>
</dbReference>
<dbReference type="PANTHER" id="PTHR45865:SF1">
    <property type="entry name" value="E3 UBIQUITIN-PROTEIN LIGASE SHPRH"/>
    <property type="match status" value="1"/>
</dbReference>
<dbReference type="Pfam" id="PF00271">
    <property type="entry name" value="Helicase_C"/>
    <property type="match status" value="1"/>
</dbReference>
<dbReference type="Pfam" id="PF21325">
    <property type="entry name" value="SHPRH_helical-1st"/>
    <property type="match status" value="1"/>
</dbReference>
<dbReference type="Gene3D" id="3.30.40.10">
    <property type="entry name" value="Zinc/RING finger domain, C3HC4 (zinc finger)"/>
    <property type="match status" value="2"/>
</dbReference>
<reference evidence="11 12" key="1">
    <citation type="journal article" date="2017" name="Front. Genet.">
        <title>Draft sequencing of the heterozygous diploid genome of Satsuma (Citrus unshiu Marc.) using a hybrid assembly approach.</title>
        <authorList>
            <person name="Shimizu T."/>
            <person name="Tanizawa Y."/>
            <person name="Mochizuki T."/>
            <person name="Nagasaki H."/>
            <person name="Yoshioka T."/>
            <person name="Toyoda A."/>
            <person name="Fujiyama A."/>
            <person name="Kaminuma E."/>
            <person name="Nakamura Y."/>
        </authorList>
    </citation>
    <scope>NUCLEOTIDE SEQUENCE [LARGE SCALE GENOMIC DNA]</scope>
    <source>
        <strain evidence="12">cv. Miyagawa wase</strain>
    </source>
</reference>
<dbReference type="InterPro" id="IPR001841">
    <property type="entry name" value="Znf_RING"/>
</dbReference>
<evidence type="ECO:0000256" key="2">
    <source>
        <dbReference type="ARBA" id="ARBA00022723"/>
    </source>
</evidence>
<dbReference type="Pfam" id="PF21324">
    <property type="entry name" value="SHPRH_helical-2nd"/>
    <property type="match status" value="1"/>
</dbReference>
<dbReference type="GO" id="GO:0005524">
    <property type="term" value="F:ATP binding"/>
    <property type="evidence" value="ECO:0007669"/>
    <property type="project" value="InterPro"/>
</dbReference>
<dbReference type="SMART" id="SM00490">
    <property type="entry name" value="HELICc"/>
    <property type="match status" value="1"/>
</dbReference>
<dbReference type="PROSITE" id="PS50089">
    <property type="entry name" value="ZF_RING_2"/>
    <property type="match status" value="1"/>
</dbReference>
<dbReference type="STRING" id="55188.A0A2H5PNK4"/>
<protein>
    <recommendedName>
        <fullName evidence="13">RING-type domain-containing protein</fullName>
    </recommendedName>
</protein>
<dbReference type="InterPro" id="IPR000330">
    <property type="entry name" value="SNF2_N"/>
</dbReference>
<dbReference type="Pfam" id="PF00176">
    <property type="entry name" value="SNF2-rel_dom"/>
    <property type="match status" value="1"/>
</dbReference>
<evidence type="ECO:0000256" key="1">
    <source>
        <dbReference type="ARBA" id="ARBA00008438"/>
    </source>
</evidence>
<dbReference type="PROSITE" id="PS51194">
    <property type="entry name" value="HELICASE_CTER"/>
    <property type="match status" value="1"/>
</dbReference>
<dbReference type="Gene3D" id="3.40.50.300">
    <property type="entry name" value="P-loop containing nucleotide triphosphate hydrolases"/>
    <property type="match status" value="1"/>
</dbReference>
<dbReference type="Pfam" id="PF00628">
    <property type="entry name" value="PHD"/>
    <property type="match status" value="1"/>
</dbReference>
<sequence length="1715" mass="195086">MGRRKQSRPHRSGGVTLENNNTTESESNKQKPHGSEQPEKEELADVDHPFFVEVNRTCWLLDEHLDISEIVLTDLKLREEFSGFIISEDFYQVSRYTLRLHVCHVNEFIGRIKLGHWPLLSSNDVTLEFVEKCMEEEMETCKIMLSGSFDAPDEGITGLVHLASMEFLTLRPTLGITFSEDMSSLRVRVEILKSAFDACESLLENSRKTWKKSMINVMSWLRPEVLTSEARYGVSKSMEMDVELMTRTKNDVSASQKHASFDVARFYEAIKRSKAEPMLEEDLPDLLPLLRPYQRRAAYWMVQREKGDSASSSERERSQFFSPLCMPMDFLDTYSTLFYNPFSGSLSLSPDYTSSYVFGGILAEPSCQRPWLQVYSFLIWFYLHWLWTLVTVIDEMGLGKTVELLACIFAHRKPASDDSIFIDTAVQVTDDQKVNLRRLKRERVECICGAVSESRKYKGLWVQCDICDAWQHADCVGYSPRGKKRRSTFELKKHTRKKDMTNIVVRDGEHICQWCDELIEATDSPVATGATLIVCPAPILAQWDAEITRHTRPGSLKTCIYEGARNSSLSDTSIMDISELVGADIVLTTYDVLKEDLSHDSDRHEGDRRFMRFQKRYPVIPTLLTRIFWWRICLDEAQMVESNAAAATEMALRLYAKHRWCITGTPIQRKLDDLYGLLRFLKSSPFNNSRWWIEVIRDPYENGVVGAMEFTHKFFKEIMWRSSKVHVSDELQLPPQEECVSWLTFSPIEEHFYQSQHEKCVGYAREVIQRLKDDILKRNVPGHASSDALDNPIITHAEAAKLLYSLLKLRQACCHPQVGSSGLRSLQQSPLSMDEILMVLIGKTKIEGEEALRKLVMALNGLAGIALIEKNLSQAVSLYKEAMAVVEEHSEDFRLDPLLNIHLHHNLTEILPMVANCATELSQNEQHFPGCSEKAFKIHSIETCDENARKCQRVSREENSDFTDAEDPSGHLSDLSENGFNGDRKSDCCVSSSSFDDASLITVCENLKQKYLSGFSVKLSVAQQEFRKSYMQVCNALDDREKQYSAWWLEALHHAEGNKDFSAELIRKIEEAISGSLNKSRALRTASRYRSISGLTYHIQSSLDQLEASRKTLLDRLLEIDQTMEKPKEEDMDRMRHCRICYGVGDGPICVHCELDESFQDYEARLFRLKKSQGDIASAEEAVDLQKKNSSLNQFYWYLSQPNKNSTSSSVGNEEIKRRDVRETVVVSKSPSELEVILGVIKNYCKTQLGREAISASSKQLHILEAMRKEYANARSLATAQAQFLRAHDEIRMATTRLHLKEDDNDTSVDALSPDELASASVTNSSEKFISMTLLSQVKGKLRYLKGLAKSKEELPLEESSNISSMTEEVVTISNSTKHRIESLSKADEETCPICQEKLGNQKMVFQCGHFTCCKCFFAMTEQRLIHDNKVKNEWVMCPTCRQRTDIGNIAYADDRQDKSCNSDMPHGVQDCEKGEESFTVQGSYGTKIEAVTRRILWIKSTNPKAKILVFSSWNDVLDVLEHAFIANNITCIKMKGGRKSQVAISKFTAQKRSAERTDKTHAQQPEPKPIQVLLLLIQHGANGLNLLEAQHVVLVEPLLNPAAEAQAISRVHRIGQENRTLVHRFIVKNTVEESIYKLNRGRNTSSFISGNTKNQDQPLLRLKDIESLFASGPSTIPESDEKPTDTESLRHLPPSVAAAIAAEKRFKEHREQAQ</sequence>
<dbReference type="GO" id="GO:0016787">
    <property type="term" value="F:hydrolase activity"/>
    <property type="evidence" value="ECO:0007669"/>
    <property type="project" value="UniProtKB-KW"/>
</dbReference>
<dbReference type="CDD" id="cd18793">
    <property type="entry name" value="SF2_C_SNF"/>
    <property type="match status" value="1"/>
</dbReference>
<dbReference type="PANTHER" id="PTHR45865">
    <property type="entry name" value="E3 UBIQUITIN-PROTEIN LIGASE SHPRH FAMILY MEMBER"/>
    <property type="match status" value="1"/>
</dbReference>
<dbReference type="InterPro" id="IPR013083">
    <property type="entry name" value="Znf_RING/FYVE/PHD"/>
</dbReference>
<feature type="domain" description="RING-type" evidence="8">
    <location>
        <begin position="1392"/>
        <end position="1442"/>
    </location>
</feature>
<evidence type="ECO:0000313" key="12">
    <source>
        <dbReference type="Proteomes" id="UP000236630"/>
    </source>
</evidence>
<keyword evidence="12" id="KW-1185">Reference proteome</keyword>
<evidence type="ECO:0000256" key="6">
    <source>
        <dbReference type="PROSITE-ProRule" id="PRU00175"/>
    </source>
</evidence>
<dbReference type="InterPro" id="IPR049730">
    <property type="entry name" value="SNF2/RAD54-like_C"/>
</dbReference>
<keyword evidence="5" id="KW-0862">Zinc</keyword>
<dbReference type="InterPro" id="IPR011011">
    <property type="entry name" value="Znf_FYVE_PHD"/>
</dbReference>
<feature type="compositionally biased region" description="Basic and acidic residues" evidence="7">
    <location>
        <begin position="1680"/>
        <end position="1691"/>
    </location>
</feature>
<dbReference type="InterPro" id="IPR001965">
    <property type="entry name" value="Znf_PHD"/>
</dbReference>
<keyword evidence="4" id="KW-0378">Hydrolase</keyword>
<dbReference type="InterPro" id="IPR048695">
    <property type="entry name" value="SHPRH_helical_2nd"/>
</dbReference>
<organism evidence="11 12">
    <name type="scientific">Citrus unshiu</name>
    <name type="common">Satsuma mandarin</name>
    <name type="synonym">Citrus nobilis var. unshiu</name>
    <dbReference type="NCBI Taxonomy" id="55188"/>
    <lineage>
        <taxon>Eukaryota</taxon>
        <taxon>Viridiplantae</taxon>
        <taxon>Streptophyta</taxon>
        <taxon>Embryophyta</taxon>
        <taxon>Tracheophyta</taxon>
        <taxon>Spermatophyta</taxon>
        <taxon>Magnoliopsida</taxon>
        <taxon>eudicotyledons</taxon>
        <taxon>Gunneridae</taxon>
        <taxon>Pentapetalae</taxon>
        <taxon>rosids</taxon>
        <taxon>malvids</taxon>
        <taxon>Sapindales</taxon>
        <taxon>Rutaceae</taxon>
        <taxon>Aurantioideae</taxon>
        <taxon>Citrus</taxon>
    </lineage>
</organism>
<dbReference type="InterPro" id="IPR027417">
    <property type="entry name" value="P-loop_NTPase"/>
</dbReference>
<dbReference type="CDD" id="cd18070">
    <property type="entry name" value="DEXQc_SHPRH"/>
    <property type="match status" value="1"/>
</dbReference>
<keyword evidence="2" id="KW-0479">Metal-binding</keyword>
<dbReference type="InterPro" id="IPR019787">
    <property type="entry name" value="Znf_PHD-finger"/>
</dbReference>